<dbReference type="Proteomes" id="UP000014622">
    <property type="component" value="Unassembled WGS sequence"/>
</dbReference>
<keyword evidence="2" id="KW-0732">Signal</keyword>
<protein>
    <submittedName>
        <fullName evidence="4">Carbohydrate binding domain protein</fullName>
    </submittedName>
</protein>
<sequence>MIKSNLKTVMAAGMVFLSLGGSVSTFATNLSTTDFVSTSKQAIEQQLYIHNGDFNDGFDHWITSGQEPNNPILQTVNGNNFALARNGENVHQYVTLKPSTTYTFSYDVAASESAPGRVELGIMNHDVGFDVLESSEHNNENWERGKLTFTTPDDENTYLIRFASTWNGWAKYDNIQVETGVTETNMLSVGREGSRAFAYLTLTPERFYSQERWGVYIDGKYHFETFDGIAYYSIPRIVDGNIQIRQSQIFPGKAGQRVEVYRLPGRPGSSTSLEHAVLFETLIVDADLI</sequence>
<feature type="domain" description="CBM-cenC" evidence="3">
    <location>
        <begin position="48"/>
        <end position="165"/>
    </location>
</feature>
<accession>A0AB73ADY4</accession>
<evidence type="ECO:0000259" key="3">
    <source>
        <dbReference type="Pfam" id="PF02018"/>
    </source>
</evidence>
<proteinExistence type="predicted"/>
<dbReference type="Pfam" id="PF02018">
    <property type="entry name" value="CBM_4_9"/>
    <property type="match status" value="1"/>
</dbReference>
<evidence type="ECO:0000313" key="4">
    <source>
        <dbReference type="EMBL" id="EPI13811.1"/>
    </source>
</evidence>
<gene>
    <name evidence="4" type="ORF">D356_01075</name>
</gene>
<dbReference type="InterPro" id="IPR008979">
    <property type="entry name" value="Galactose-bd-like_sf"/>
</dbReference>
<feature type="signal peptide" evidence="2">
    <location>
        <begin position="1"/>
        <end position="27"/>
    </location>
</feature>
<organism evidence="4 5">
    <name type="scientific">Enterococcus faecium SD2A-2</name>
    <dbReference type="NCBI Taxonomy" id="1244154"/>
    <lineage>
        <taxon>Bacteria</taxon>
        <taxon>Bacillati</taxon>
        <taxon>Bacillota</taxon>
        <taxon>Bacilli</taxon>
        <taxon>Lactobacillales</taxon>
        <taxon>Enterococcaceae</taxon>
        <taxon>Enterococcus</taxon>
    </lineage>
</organism>
<evidence type="ECO:0000313" key="5">
    <source>
        <dbReference type="Proteomes" id="UP000014622"/>
    </source>
</evidence>
<comment type="caution">
    <text evidence="4">The sequence shown here is derived from an EMBL/GenBank/DDBJ whole genome shotgun (WGS) entry which is preliminary data.</text>
</comment>
<feature type="chain" id="PRO_5044500505" evidence="2">
    <location>
        <begin position="28"/>
        <end position="289"/>
    </location>
</feature>
<evidence type="ECO:0000256" key="2">
    <source>
        <dbReference type="SAM" id="SignalP"/>
    </source>
</evidence>
<dbReference type="RefSeq" id="WP_002341103.1">
    <property type="nucleotide sequence ID" value="NZ_KE351984.1"/>
</dbReference>
<name>A0AB73ADY4_ENTFC</name>
<dbReference type="Gene3D" id="2.60.120.260">
    <property type="entry name" value="Galactose-binding domain-like"/>
    <property type="match status" value="1"/>
</dbReference>
<dbReference type="SUPFAM" id="SSF49785">
    <property type="entry name" value="Galactose-binding domain-like"/>
    <property type="match status" value="1"/>
</dbReference>
<evidence type="ECO:0000256" key="1">
    <source>
        <dbReference type="ARBA" id="ARBA00022801"/>
    </source>
</evidence>
<dbReference type="InterPro" id="IPR003305">
    <property type="entry name" value="CenC_carb-bd"/>
</dbReference>
<reference evidence="4 5" key="1">
    <citation type="submission" date="2013-06" db="EMBL/GenBank/DDBJ databases">
        <authorList>
            <person name="Weinstock G."/>
            <person name="Sodergren E."/>
            <person name="Lobos E.A."/>
            <person name="Fulton L."/>
            <person name="Fulton R."/>
            <person name="Courtney L."/>
            <person name="Fronick C."/>
            <person name="O'Laughlin M."/>
            <person name="Godfrey J."/>
            <person name="Wilson R.M."/>
            <person name="Miner T."/>
            <person name="Farmer C."/>
            <person name="Delehaunty K."/>
            <person name="Cordes M."/>
            <person name="Minx P."/>
            <person name="Tomlinson C."/>
            <person name="Chen J."/>
            <person name="Wollam A."/>
            <person name="Pepin K.H."/>
            <person name="Bhonagiri V."/>
            <person name="Zhang X."/>
            <person name="Warren W."/>
            <person name="Mitreva M."/>
            <person name="Mardis E.R."/>
            <person name="Wilson R.K."/>
        </authorList>
    </citation>
    <scope>NUCLEOTIDE SEQUENCE [LARGE SCALE GENOMIC DNA]</scope>
    <source>
        <strain evidence="4 5">SD2A-2</strain>
    </source>
</reference>
<dbReference type="EMBL" id="ATIT01000070">
    <property type="protein sequence ID" value="EPI13811.1"/>
    <property type="molecule type" value="Genomic_DNA"/>
</dbReference>
<dbReference type="GO" id="GO:0016798">
    <property type="term" value="F:hydrolase activity, acting on glycosyl bonds"/>
    <property type="evidence" value="ECO:0007669"/>
    <property type="project" value="InterPro"/>
</dbReference>
<keyword evidence="1" id="KW-0378">Hydrolase</keyword>
<dbReference type="AlphaFoldDB" id="A0AB73ADY4"/>